<dbReference type="InterPro" id="IPR011701">
    <property type="entry name" value="MFS"/>
</dbReference>
<dbReference type="GO" id="GO:0005886">
    <property type="term" value="C:plasma membrane"/>
    <property type="evidence" value="ECO:0007669"/>
    <property type="project" value="UniProtKB-SubCell"/>
</dbReference>
<feature type="region of interest" description="Disordered" evidence="6">
    <location>
        <begin position="3359"/>
        <end position="3403"/>
    </location>
</feature>
<feature type="region of interest" description="Disordered" evidence="6">
    <location>
        <begin position="924"/>
        <end position="1263"/>
    </location>
</feature>
<dbReference type="SUPFAM" id="SSF56112">
    <property type="entry name" value="Protein kinase-like (PK-like)"/>
    <property type="match status" value="1"/>
</dbReference>
<dbReference type="Proteomes" id="UP000290439">
    <property type="component" value="Chromosome"/>
</dbReference>
<feature type="region of interest" description="Disordered" evidence="6">
    <location>
        <begin position="2708"/>
        <end position="2734"/>
    </location>
</feature>
<feature type="region of interest" description="Disordered" evidence="6">
    <location>
        <begin position="4722"/>
        <end position="4813"/>
    </location>
</feature>
<feature type="compositionally biased region" description="Basic and acidic residues" evidence="6">
    <location>
        <begin position="6102"/>
        <end position="6123"/>
    </location>
</feature>
<evidence type="ECO:0000256" key="2">
    <source>
        <dbReference type="ARBA" id="ARBA00022475"/>
    </source>
</evidence>
<dbReference type="Pfam" id="PF07690">
    <property type="entry name" value="MFS_1"/>
    <property type="match status" value="1"/>
</dbReference>
<feature type="region of interest" description="Disordered" evidence="6">
    <location>
        <begin position="6642"/>
        <end position="6666"/>
    </location>
</feature>
<feature type="compositionally biased region" description="Basic and acidic residues" evidence="6">
    <location>
        <begin position="1060"/>
        <end position="1091"/>
    </location>
</feature>
<feature type="region of interest" description="Disordered" evidence="6">
    <location>
        <begin position="6043"/>
        <end position="6137"/>
    </location>
</feature>
<proteinExistence type="predicted"/>
<feature type="compositionally biased region" description="Low complexity" evidence="6">
    <location>
        <begin position="4754"/>
        <end position="4773"/>
    </location>
</feature>
<dbReference type="InterPro" id="IPR036259">
    <property type="entry name" value="MFS_trans_sf"/>
</dbReference>
<feature type="compositionally biased region" description="Low complexity" evidence="6">
    <location>
        <begin position="831"/>
        <end position="845"/>
    </location>
</feature>
<feature type="compositionally biased region" description="Pro residues" evidence="6">
    <location>
        <begin position="1101"/>
        <end position="1122"/>
    </location>
</feature>
<dbReference type="PANTHER" id="PTHR23513">
    <property type="entry name" value="INTEGRAL MEMBRANE EFFLUX PROTEIN-RELATED"/>
    <property type="match status" value="1"/>
</dbReference>
<feature type="compositionally biased region" description="Polar residues" evidence="6">
    <location>
        <begin position="523"/>
        <end position="536"/>
    </location>
</feature>
<feature type="region of interest" description="Disordered" evidence="6">
    <location>
        <begin position="814"/>
        <end position="866"/>
    </location>
</feature>
<feature type="domain" description="DUF218" evidence="7">
    <location>
        <begin position="1335"/>
        <end position="1429"/>
    </location>
</feature>
<dbReference type="RefSeq" id="WP_130916564.1">
    <property type="nucleotide sequence ID" value="NZ_LR215973.1"/>
</dbReference>
<feature type="compositionally biased region" description="Polar residues" evidence="6">
    <location>
        <begin position="846"/>
        <end position="857"/>
    </location>
</feature>
<reference evidence="8 9" key="1">
    <citation type="submission" date="2019-02" db="EMBL/GenBank/DDBJ databases">
        <authorList>
            <consortium name="Pathogen Informatics"/>
        </authorList>
    </citation>
    <scope>NUCLEOTIDE SEQUENCE [LARGE SCALE GENOMIC DNA]</scope>
    <source>
        <strain evidence="8 9">3012STDY6756504</strain>
    </source>
</reference>
<name>A0A4U8W7Y6_9NOCA</name>
<evidence type="ECO:0000256" key="1">
    <source>
        <dbReference type="ARBA" id="ARBA00004651"/>
    </source>
</evidence>
<feature type="compositionally biased region" description="Basic and acidic residues" evidence="6">
    <location>
        <begin position="5727"/>
        <end position="5759"/>
    </location>
</feature>
<feature type="region of interest" description="Disordered" evidence="6">
    <location>
        <begin position="429"/>
        <end position="564"/>
    </location>
</feature>
<feature type="compositionally biased region" description="Pro residues" evidence="6">
    <location>
        <begin position="2120"/>
        <end position="2138"/>
    </location>
</feature>
<feature type="region of interest" description="Disordered" evidence="6">
    <location>
        <begin position="2120"/>
        <end position="2154"/>
    </location>
</feature>
<feature type="region of interest" description="Disordered" evidence="6">
    <location>
        <begin position="3701"/>
        <end position="3810"/>
    </location>
</feature>
<dbReference type="InterPro" id="IPR014729">
    <property type="entry name" value="Rossmann-like_a/b/a_fold"/>
</dbReference>
<keyword evidence="4" id="KW-1133">Transmembrane helix</keyword>
<dbReference type="PANTHER" id="PTHR23513:SF11">
    <property type="entry name" value="STAPHYLOFERRIN A TRANSPORTER"/>
    <property type="match status" value="1"/>
</dbReference>
<gene>
    <name evidence="8" type="ORF">NCTC10797_01522</name>
</gene>
<feature type="compositionally biased region" description="Pro residues" evidence="6">
    <location>
        <begin position="1178"/>
        <end position="1192"/>
    </location>
</feature>
<feature type="region of interest" description="Disordered" evidence="6">
    <location>
        <begin position="3060"/>
        <end position="3090"/>
    </location>
</feature>
<feature type="compositionally biased region" description="Low complexity" evidence="6">
    <location>
        <begin position="3729"/>
        <end position="3744"/>
    </location>
</feature>
<feature type="region of interest" description="Disordered" evidence="6">
    <location>
        <begin position="5641"/>
        <end position="5708"/>
    </location>
</feature>
<evidence type="ECO:0000256" key="3">
    <source>
        <dbReference type="ARBA" id="ARBA00022692"/>
    </source>
</evidence>
<feature type="compositionally biased region" description="Polar residues" evidence="6">
    <location>
        <begin position="5681"/>
        <end position="5690"/>
    </location>
</feature>
<feature type="region of interest" description="Disordered" evidence="6">
    <location>
        <begin position="5727"/>
        <end position="5817"/>
    </location>
</feature>
<feature type="compositionally biased region" description="Polar residues" evidence="6">
    <location>
        <begin position="4678"/>
        <end position="4687"/>
    </location>
</feature>
<feature type="compositionally biased region" description="Pro residues" evidence="6">
    <location>
        <begin position="1031"/>
        <end position="1040"/>
    </location>
</feature>
<accession>A0A4U8W7Y6</accession>
<feature type="compositionally biased region" description="Basic and acidic residues" evidence="6">
    <location>
        <begin position="1127"/>
        <end position="1139"/>
    </location>
</feature>
<organism evidence="8 9">
    <name type="scientific">Nocardia cyriacigeorgica</name>
    <dbReference type="NCBI Taxonomy" id="135487"/>
    <lineage>
        <taxon>Bacteria</taxon>
        <taxon>Bacillati</taxon>
        <taxon>Actinomycetota</taxon>
        <taxon>Actinomycetes</taxon>
        <taxon>Mycobacteriales</taxon>
        <taxon>Nocardiaceae</taxon>
        <taxon>Nocardia</taxon>
    </lineage>
</organism>
<feature type="region of interest" description="Disordered" evidence="6">
    <location>
        <begin position="3300"/>
        <end position="3321"/>
    </location>
</feature>
<dbReference type="SUPFAM" id="SSF103473">
    <property type="entry name" value="MFS general substrate transporter"/>
    <property type="match status" value="3"/>
</dbReference>
<feature type="compositionally biased region" description="Pro residues" evidence="6">
    <location>
        <begin position="5663"/>
        <end position="5676"/>
    </location>
</feature>
<protein>
    <submittedName>
        <fullName evidence="8">H+ Antiporter protein</fullName>
    </submittedName>
</protein>
<feature type="region of interest" description="Disordered" evidence="6">
    <location>
        <begin position="329"/>
        <end position="370"/>
    </location>
</feature>
<feature type="compositionally biased region" description="Polar residues" evidence="6">
    <location>
        <begin position="3745"/>
        <end position="3765"/>
    </location>
</feature>
<evidence type="ECO:0000313" key="9">
    <source>
        <dbReference type="Proteomes" id="UP000290439"/>
    </source>
</evidence>
<dbReference type="InterPro" id="IPR011009">
    <property type="entry name" value="Kinase-like_dom_sf"/>
</dbReference>
<dbReference type="EMBL" id="LR215973">
    <property type="protein sequence ID" value="VFA97758.1"/>
    <property type="molecule type" value="Genomic_DNA"/>
</dbReference>
<evidence type="ECO:0000259" key="7">
    <source>
        <dbReference type="Pfam" id="PF02698"/>
    </source>
</evidence>
<evidence type="ECO:0000256" key="4">
    <source>
        <dbReference type="ARBA" id="ARBA00022989"/>
    </source>
</evidence>
<feature type="compositionally biased region" description="Polar residues" evidence="6">
    <location>
        <begin position="485"/>
        <end position="502"/>
    </location>
</feature>
<feature type="compositionally biased region" description="Basic and acidic residues" evidence="6">
    <location>
        <begin position="4722"/>
        <end position="4747"/>
    </location>
</feature>
<evidence type="ECO:0000313" key="8">
    <source>
        <dbReference type="EMBL" id="VFA97758.1"/>
    </source>
</evidence>
<keyword evidence="2" id="KW-1003">Cell membrane</keyword>
<dbReference type="Pfam" id="PF02698">
    <property type="entry name" value="DUF218"/>
    <property type="match status" value="1"/>
</dbReference>
<feature type="compositionally biased region" description="Low complexity" evidence="6">
    <location>
        <begin position="970"/>
        <end position="988"/>
    </location>
</feature>
<feature type="compositionally biased region" description="Pro residues" evidence="6">
    <location>
        <begin position="997"/>
        <end position="1010"/>
    </location>
</feature>
<evidence type="ECO:0000256" key="6">
    <source>
        <dbReference type="SAM" id="MobiDB-lite"/>
    </source>
</evidence>
<dbReference type="Gene3D" id="1.20.1250.20">
    <property type="entry name" value="MFS general substrate transporter like domains"/>
    <property type="match status" value="3"/>
</dbReference>
<dbReference type="Gene3D" id="3.40.50.620">
    <property type="entry name" value="HUPs"/>
    <property type="match status" value="1"/>
</dbReference>
<keyword evidence="5" id="KW-0472">Membrane</keyword>
<dbReference type="InterPro" id="IPR003848">
    <property type="entry name" value="DUF218"/>
</dbReference>
<keyword evidence="3" id="KW-0812">Transmembrane</keyword>
<evidence type="ECO:0000256" key="5">
    <source>
        <dbReference type="ARBA" id="ARBA00023136"/>
    </source>
</evidence>
<feature type="compositionally biased region" description="Low complexity" evidence="6">
    <location>
        <begin position="4653"/>
        <end position="4669"/>
    </location>
</feature>
<dbReference type="GO" id="GO:0022857">
    <property type="term" value="F:transmembrane transporter activity"/>
    <property type="evidence" value="ECO:0007669"/>
    <property type="project" value="InterPro"/>
</dbReference>
<feature type="region of interest" description="Disordered" evidence="6">
    <location>
        <begin position="4638"/>
        <end position="4706"/>
    </location>
</feature>
<comment type="subcellular location">
    <subcellularLocation>
        <location evidence="1">Cell membrane</location>
        <topology evidence="1">Multi-pass membrane protein</topology>
    </subcellularLocation>
</comment>
<feature type="compositionally biased region" description="Polar residues" evidence="6">
    <location>
        <begin position="3716"/>
        <end position="3727"/>
    </location>
</feature>
<sequence length="6919" mass="739065">MGARLPDNIPPWAAEIVVGHIPECDVAGLRRCADAWAAAESLTELADELEAAVEKRLRATAMEGDTAAAVAQQVKAIAADMRAVGKGCAALSRSSHQAATTLELQQYLAVGIAIAVTAQVTASLALFATGGSVMIAAQRIAARETVVLGWRNMMAVLAQQLARGIVRFPRSAMVVGATALGMGTGGAVNWGAQRKQIADGHRTGVDWGQVGVAVAAGGAGGAVGAPVGRATALAIIRQISAQAPRHTRIGAQVAATVAAGATGGLAGAAAGTVVAALAGGQDLRRQDLLNALIPGLGSGVVTALGSSLHAIRATAAGTAVSDSVAGRHTRFDFPSSPPAERPFADGSTPHSVDPTADHMSKGLSTQRRSEGERIAERLAGRIDLDPDSYRGPAREFAAYLRERYGDTSGSHGTAGSVAHEAGTRLYGSASDTSAMPGKAGAVFPSHSPETAAPASGHPDRSAAVAAESGHPAQTTTVTAAPDTPRAQSSTASDPARTESTADGTPIAPTTAPDGPTVPEFSRTPEQTNPQFDDNGSTPGGFTDTQLGSITPFDSGDPSPATRYGAAAHDTTDWFRPGQMNCVPEAVADTAAATGTRVDTGALPTDAGTRGVMMDDYLIALRADTRPGGWPSFQALFDDVAQNRSHVAAAAQFAYGAHAFTVKSTQPGHFVIHEKSPILARNPGDPAVAVIRDTYSDGRVVEQNVDAVGNEVGALRQYDVPDAIDRWTEKFGRVTIIAGAEYFRVPGTEDRWSAALPLGENELPGGPDGLRHGLDVPSTHIGSDAAVLDHLAPAEVGLSPDVVALRFAEIARGLDASDSASPSPRRGDTDSADAPATTPLTDAAATGNATRVHSTPSPDSGPVTPVSAVAESDLGTAANDRSTPALAAFAPGHEVTGDIAAPTRVRPIEPSGPVADGVAYPLIERSASSGAVEPESVTPRDTARDTEADPNGGARQSGRFSPWMTADSAAEESSPPTTPTATRPLTAAAEPEELRPQVPGPLIPTPQPALIPDPTRHSITYPMEHATEFEQPAPPAFPNPSFPDSDDREETANQEPVIPREISESGRDIRADRPRFQPHDPSAEAETEERSPATEAPATPWTAPPQRFPATPPSHLPSAPPAGPAEAEVTRRHFPVRPDENTPGAPTDPARRPGLNPHSLSYNSPESDIPQHATRPGALPAPPPGDPVTPARPVPSMQASLDPSEPARPRGRRKPQRQELEPALHDSTPPIVRQPGPEDVARPAQSRAPGPGWESPTLPDAPGSESVLEWRAKLARRADAEAVLAGLEKIWNYLRFDESTKFDPQTGYRAILVPSNPDSGTVAVLVNWLAEHPEHHDTPIIFSGWRPPGAKSPLPEALLFLQQAQQLGLWHDPAISDRVILDPDATNSKQNAEFFQMALSARFGVDARVPVVLVCSPQHSRRIMATVTMHAPVVGDLATVSLDVPFTTYLTDGLRPDPADPTPIDDIVVPVLRELRGIVERSRNGEIAAQHVPAAVLAEFHRAAAVFPQVFEREIKPLVEAALGKGTQAAEAITAIYESAQARVAELAAPGRAADFADLHTGTTHWASEFGAWAADRFAPWARPLATATGLEWAFALSTLTEADRGAVGRLFLDQQYAHMPPADEVIAAAEPGIRQLARHIAIHVDKPELVRRVAAIVGDPAVALRIAETAVERAGEGATEPVADIARELAIEHGRFARFRQALKAAMVQDFRLSSPLIDQATPGEWTEALAALSQRQRAYLDARYREGMEPFDIRVQFDLGDEDLDALAGLHLSLTNAVASRSEPEDAPTAESAAIQVSIAGLGPEVEYAPLGVDGKRMPEAVARALVDAADTAPVMMKGNSAVLRVLQDQAGRLWVARHVHDTVLDPLDSKPLSARDVYEELAPLKTGAPDLYATVSNGTDEWEIFDFKHGVPVTEQREAAVAALDDLHRALRPTAIGFRDAGALLREMVAEKRRVLDALRTELGPFFDAMEVPENPFELVLELSWTLGPVLAQRIHGDAHFGNTRIDAEGRIVFLDWEMARDGDPRYDKNRMAFLEGLESDGDYVYAYRLFLSIQRLVDDIVRLGRAAAAGLLTSEQIRFAGAQLEWALFSAGPAWRGQERTGIRSIVERLGVFDPPPAEWNGPAVPPVPTSPRQPAPAEAAESSRAGDDVADLIPRTVQATPRDGAATPPAVAFPTGHEIGFADLEEWADRLSDRDLDHALTSLHSSALDLLGRFHTGEQVSAASLFSVARALNAAVAERSYRLSDDAPNLATIDNADLAILGRKLADDAVAAGQLYRAAATIVQMTATTASGDIGRGRDFAGRFARMAYRVGYAADHVSRYEREQRSPDAAPARLELAPLRAANNAINPEPRHDHAAAYVEHGDPVPSSYHTAEYAAEADCLLRSGLAEGFGSALLTATGALPGQLDEYRHRTSASDTAYARAAADLLRTLYPLVQHHLRAGDTVRGLDHLEQIERVLSESRAHFPAVAALLDAETTVAEARTRLTDLAEFGPPLEHLERMAAEAARAFADNAPAAQAITAASGILREPSALSPHPPSHENAASASTRHIDMLTREINGILGADRVNGAGRDTPDLVAQVFELAGAHDRATLLSTATRLATEHRSFRHFRQALLVSLTNHAGAAPAASEVQALETSSREQLETALATLSGIERDYLTVRFAQGRSRPKTMALLRAEHGTGPLGRPRTLERAAVRRLAARLAQSVGEGGRAADDMRLPPAPAVRGQEPPAEYRPLGGPPGARGMPTDVATLLLQQGLSRLAPGERRDVVVGGGQFVLHFPDQSADISESEVYRHDTARGVQTRHAYEVFENVTLPDGSQAGRVLLLENVEGATPLAEQADKPILAAAKLLQDTHFRTRFGERDRPAFISRLIAEENAKIAAQAAESADALAELGVPAEPFAPIQRWAEALATSGRWWSRRVSFALLHFGDYNDLLQLPDGRLVIGNPAHARPGDELLDFVRLYYHAPLGREAELLKAMVSVDPDAFDQYLKFVRTELILRGVRELSVAAAFGMLTSAQIAFARTELMPALRTSRLDWGQSPELRAEHLFKALGVWTPPGARQTERPHAETASATAPVSGDTAQPAEPALPDLATATTRDLLTWAESLSLPRARQLLTESLSDTVAATTAYHGARQQARELADSARVLNAVIAGLFRKLTDSGHPIVESRFTTDLLDDGALAALVSALAPWAPVAHDMHDGVRAVLDAIRALGHQSALPGALSEMATPYEEVAAALSKVTLAACRSQRIHSGRITYPSAIDRGFLTEKIERAMTVTAHALQEPSLAKVADRFLVSRNRSHPAAGPGTSPGPEVSFHDAFDLPYRSGTPWSRSGRNARRTALQEAIWYAYDERLSPDARAGENPRSQAAAVDVPPSSGTVPATSVDKPATLPPTPDTTPAPLAATYENASVPDALEHPDAIAGHKADEPAGPPRPTGVIPELGADVDALVTQSPTLTTHITELRAAGWTFDYGPTGEGSYADRDLQRIVIDSRHRDNPYQTTWTLSEEASIATSPHPALETGPQGRPAETWLEAVAVERQRAEAEAQLFAYRIDDEIHHGHPTITPFTAAGPHHYTIDKNIYNQLTAGYITRDDALNELANANYHHARRRETTHTFTTYWHTRFTRHHPPAIPTSTHYRRINEEMILAHQAITGASTFDYYFAPHDPTSVAARSPLPGGELFPRDPAELAIVYANDPDLEPDAWANPDPLRHPQVPSSEPTATPGRSATPAPQDPTADPVPTAESTQTSTGPEPTAVPTENVSESAEPIRSAPETEPATTDEPEQAATALVPGETETRPAEPEEVSPLELLRKNEAFKSAFGKDLAASGADALEAAGFVTAAQLLTDDPELVAGMWAAINAAGWLAIPLGGYAADKYGPNTLPHKIRNYRRWGMTATLAPLTAAALADRLSPEVIAAAVGTGLAAEAAATEFYRAALAKVQEVHSVAPHERSAARRLSEIARYLSSLAVRPLGPVVALNPVLFHSLISLSYAGQIKSPVDSPESTVEQPENTSTLRDMVGDYRDGARYLWPDKGLRNAVAAESAAAACWTALAGMYPYALLSTGTSLSEVAVGVGAILTAGAAGGFLAAALPTKSSVTAEWRDKPWIALRVQARKIVDTPVQDLFPWILAGWTGSAAATAGSTQLARFIDEPGPFDAIGMAVANFFTSVGGVFLNQSIMDRFNEVVPEEAHGRAKSAKKLINRAGAAVGGPSGVWLVDAAGPQATSSVIAGTVATLAAISLVQHRITREPRENTRLQNVIDRWRALQNTPSTPPTPQLAISPVPIGTGTTLDITRSIFTPTDNIQTFQIVGDALADLPRTPRIEHAVITTDDHPTSGLAQTSLDGVAQLKYPRASDPWPAQPGRVQAAAIIPELGPEVADLVAKSPTLLTRLTELHTTGWTFTYGPAGEGSYADRDNHTIIIDSTHQNTGNPEQITWHLARQTSIAISPSPARDTGPQPGPVEKWFEAVITEHMRAEAEAELFAYESLHEIEHPRHPHTGHTWQWTPGDRWHTINKEIHGRLARGDIDRDEALNHIAASAPHRRYRLQSTHSFPDYWKTRYTNRHPGADPSEAQFLQITETLLADHIVAISGTYVTELVLEPSSQRLIIENGVGELFPPDTRPLEEQRVVYAYHRGRSAQAHDPSPTRPQESNPSTPTTTSPPATDNAPPSPGGSRPDTTGPGQDRTSFDPGPTNPLASQPHRVIGKHPARERLQQGLAYHHDQNENDPRFWDRPKPRTDTPRDAQPESGEAPVPTENPTAVEPTAPAPTENVTGFAKQARSGPRPEPGDKEPTAAGEVVVPGDTEARPAEPEEVSISELLRSNKVFTAIFVPDNITRIGDAAVAAGLSVVTIKLTGDPAMVGIVLFANSAAGQLAEPFAGFAADYHRPQEVMLIAQRFGLGAAFISFGLATTAALDLVTIPPAGMAAGLAATLAVESVATKYYLTATKRLTDRDVVAAHERSAARRLGEMARYLAGLAGRPVGALGAALSPPALFALNLASYLPNQITLPRYGSKLTIQRPQSTPTLRGKLDDYRDGVRYLWEDAATRRIMLIEAATNAAFAALNVRTALAVEASGGSDLAVGASLGAILAAGTAGGVLGGALPTKSSVAASWRDAPWTALRVQARKIVDTPVQDLHPRGMAAWTVAATAMALSTDPVVLAAGTFGISLVGVSLIQSIMDRFHDVVPDAAHSRASSAKNLITGAGVTVGGLLGGTLVATVGTTGAGWAAASTVGTLAAGSLLHHKFAHERSNGTGIQDVIDRWRALRRSLTTRPDSLPILEPRISPVPIGTTSTDISRSIFAPADGIRTFRVIGGDILPGLARAEHMRHALTATDDQPTSGLAHTSLDGVAQLKYPRAADPWPAQPGRVQAAAIIPELGPEVADLVAKSPTLLTCLTELHTTTWTFGYGPAGEGSYADRDNQTLIIDSRHQETGDLEQIIWNLAKQASIAASPSPARDAGHRHGPADQWIQAVAVEYLRADAEGELFANDIQHEIEIAQGTSWDLGQRSTRRRLNKTTYDQLTQGDIDRDEALNRIAANFSYHAHRQQSTHTFTEYWKTRYTRRSLEAKPTEAQFLEILETLAFDHSVSTGSSMLDGSHLIDEGWLRAVGEEYNGARALFPRPLEKQGVFYAFDNDLDRSAQAHDPSPTRPQESNPSTPTTTPPPATDNAPPSPGGSHPDTTGPGQDRTSFDPGPTNPLAPQPHRVIGKHPAHERLQQGLAYHHDQNENDPRFQNENDPRFWERPKPRTETPSRAEAEGDETPDPAEISTTAEPSAPAPTESVTDGAEQAVPAPHLEPSDDAPAAPGEDSSTLNSIRQEFGPDVADLVAKSPTLLTRLAELRSAEWAFAYGPAGKGSYADRDNRTLNIDSRHQETGDLEQTVWDLAEQASIAASPSPALDTGPGHRPVQEWHEAVAAEYLRADTEGKLFAFGVQEEIEHAQGSPWNLTERFTHGDHRHRLNKAIYDRFTQGRIDLDDALNEIAANYSDHPQLSTGTFPDYWETRYTSRFSEAAPTEEQFRKIMQTLTVDQSLSNEDFPYFMDNDPRDLANDTKLFPPPPGARPLARQDVVYAFDPDLPDDAHAKKQKKPAPDPSSAAPDGDNHNHEDDGHSKDAEPAREEEAAPAPGTNQVPSHRDIVSTGELLKENPDYRKLVVSNGFTEFGNNLQLFVLPLLAADATGSYETMGWVMATASLSKVIFEIPAGYLTDILGSDLRRKLMVGMQFVGGLGAGGAACVVIFDVPNPGLWLTTAAAVDAAAATFYKRLLGGTVLTLVTDPAHRARANSLTAVQNYVAGIGARALGPFVWGLDKLAVFVVNGATFAWNAAMIHRIRDRLPVFPRQEHKIKDIGRELGAGWQALWQVAFLRRYTAVITLTNLAAAAFNGRAIAVVNESTMPDWIDGLILTAGAIGGAASAPLAKLTAKIDVDKLFLGTLAGFAATAGVQAATANPFVIATGNFFFSALAVSMNASLSSYQQQNVHKDLINRVISIDQAVTGVGTAAGGAIAGQLLAAQGVEVSGWMPAAVVGAAAAGVGLHYVINRWRAIRRTGHGQLYSPPTLAPTISPTPIGAAAGNIPFGTLTAGSASARTFRVIGKSVVFPGTRARIGRVFAESALPTGSALAAPATRSASSITETTLDGVSHWKYPQRSDPWPTGNRRDPAPARVPELGADVDALVAQSPTLTAAITQLRAAGWTFHYGPTGEGSYAYRDKRRIIIDSRHRDNPHQVTWTLSEETAIATAPHPALDAGPQGQPFEKWLEAVAVERQQAEAEAQLFAKTVRHEVQWPPATAPIIAAGPRNYLIHKRIYDEPPIGGSDRDNDDARLELLRLFAADNYNNARIEDTPHAFDTYWRTRYTGNHPIPDATDYARTVYSVITDHHALADAFPTFQTAPSAKDSLHSNVLPGNALFPRLTADDV</sequence>